<evidence type="ECO:0000256" key="3">
    <source>
        <dbReference type="ARBA" id="ARBA00023015"/>
    </source>
</evidence>
<dbReference type="InterPro" id="IPR014284">
    <property type="entry name" value="RNA_pol_sigma-70_dom"/>
</dbReference>
<dbReference type="NCBIfam" id="TIGR02937">
    <property type="entry name" value="sigma70-ECF"/>
    <property type="match status" value="1"/>
</dbReference>
<comment type="similarity">
    <text evidence="1">Belongs to the sigma-70 factor family.</text>
</comment>
<dbReference type="InterPro" id="IPR016371">
    <property type="entry name" value="RNA_pol_sigma-H_factor"/>
</dbReference>
<protein>
    <recommendedName>
        <fullName evidence="2">RNA polymerase sigma factor SigS</fullName>
    </recommendedName>
</protein>
<evidence type="ECO:0000256" key="4">
    <source>
        <dbReference type="ARBA" id="ARBA00023082"/>
    </source>
</evidence>
<reference evidence="9" key="1">
    <citation type="submission" date="2020-10" db="EMBL/GenBank/DDBJ databases">
        <authorList>
            <person name="Gilroy R."/>
        </authorList>
    </citation>
    <scope>NUCLEOTIDE SEQUENCE</scope>
    <source>
        <strain evidence="9">CHK186-9395</strain>
    </source>
</reference>
<dbReference type="InterPro" id="IPR036388">
    <property type="entry name" value="WH-like_DNA-bd_sf"/>
</dbReference>
<keyword evidence="3" id="KW-0805">Transcription regulation</keyword>
<name>A0A9D1NEU5_9FIRM</name>
<evidence type="ECO:0000256" key="7">
    <source>
        <dbReference type="ARBA" id="ARBA00024701"/>
    </source>
</evidence>
<evidence type="ECO:0000313" key="9">
    <source>
        <dbReference type="EMBL" id="HIV01832.1"/>
    </source>
</evidence>
<dbReference type="AlphaFoldDB" id="A0A9D1NEU5"/>
<comment type="function">
    <text evidence="7">Sigma factors are initiation factors that promote the attachment of RNA polymerase to specific initiation sites and are then released. Sigma-S contributes to the protection against external stress, thus playing a role in cellular fitness and survival.</text>
</comment>
<dbReference type="EMBL" id="DVOJ01000015">
    <property type="protein sequence ID" value="HIV01832.1"/>
    <property type="molecule type" value="Genomic_DNA"/>
</dbReference>
<evidence type="ECO:0000256" key="6">
    <source>
        <dbReference type="ARBA" id="ARBA00023163"/>
    </source>
</evidence>
<reference evidence="9" key="2">
    <citation type="journal article" date="2021" name="PeerJ">
        <title>Extensive microbial diversity within the chicken gut microbiome revealed by metagenomics and culture.</title>
        <authorList>
            <person name="Gilroy R."/>
            <person name="Ravi A."/>
            <person name="Getino M."/>
            <person name="Pursley I."/>
            <person name="Horton D.L."/>
            <person name="Alikhan N.F."/>
            <person name="Baker D."/>
            <person name="Gharbi K."/>
            <person name="Hall N."/>
            <person name="Watson M."/>
            <person name="Adriaenssens E.M."/>
            <person name="Foster-Nyarko E."/>
            <person name="Jarju S."/>
            <person name="Secka A."/>
            <person name="Antonio M."/>
            <person name="Oren A."/>
            <person name="Chaudhuri R.R."/>
            <person name="La Ragione R."/>
            <person name="Hildebrand F."/>
            <person name="Pallen M.J."/>
        </authorList>
    </citation>
    <scope>NUCLEOTIDE SEQUENCE</scope>
    <source>
        <strain evidence="9">CHK186-9395</strain>
    </source>
</reference>
<dbReference type="GO" id="GO:0016987">
    <property type="term" value="F:sigma factor activity"/>
    <property type="evidence" value="ECO:0007669"/>
    <property type="project" value="UniProtKB-KW"/>
</dbReference>
<keyword evidence="6" id="KW-0804">Transcription</keyword>
<dbReference type="GO" id="GO:0006352">
    <property type="term" value="P:DNA-templated transcription initiation"/>
    <property type="evidence" value="ECO:0007669"/>
    <property type="project" value="InterPro"/>
</dbReference>
<dbReference type="Gene3D" id="1.10.10.10">
    <property type="entry name" value="Winged helix-like DNA-binding domain superfamily/Winged helix DNA-binding domain"/>
    <property type="match status" value="1"/>
</dbReference>
<dbReference type="InterPro" id="IPR013325">
    <property type="entry name" value="RNA_pol_sigma_r2"/>
</dbReference>
<keyword evidence="5" id="KW-0238">DNA-binding</keyword>
<evidence type="ECO:0000259" key="8">
    <source>
        <dbReference type="Pfam" id="PF04542"/>
    </source>
</evidence>
<organism evidence="9 10">
    <name type="scientific">Candidatus Caccopulliclostridium gallistercoris</name>
    <dbReference type="NCBI Taxonomy" id="2840719"/>
    <lineage>
        <taxon>Bacteria</taxon>
        <taxon>Bacillati</taxon>
        <taxon>Bacillota</taxon>
        <taxon>Clostridia</taxon>
        <taxon>Candidatus Caccopulliclostridium</taxon>
    </lineage>
</organism>
<dbReference type="InterPro" id="IPR007627">
    <property type="entry name" value="RNA_pol_sigma70_r2"/>
</dbReference>
<dbReference type="GO" id="GO:0003677">
    <property type="term" value="F:DNA binding"/>
    <property type="evidence" value="ECO:0007669"/>
    <property type="project" value="UniProtKB-KW"/>
</dbReference>
<dbReference type="Proteomes" id="UP000886861">
    <property type="component" value="Unassembled WGS sequence"/>
</dbReference>
<gene>
    <name evidence="9" type="ORF">IAA62_04705</name>
</gene>
<feature type="domain" description="RNA polymerase sigma-70 region 2" evidence="8">
    <location>
        <begin position="24"/>
        <end position="92"/>
    </location>
</feature>
<accession>A0A9D1NEU5</accession>
<dbReference type="Pfam" id="PF04542">
    <property type="entry name" value="Sigma70_r2"/>
    <property type="match status" value="1"/>
</dbReference>
<evidence type="ECO:0000256" key="5">
    <source>
        <dbReference type="ARBA" id="ARBA00023125"/>
    </source>
</evidence>
<dbReference type="PANTHER" id="PTHR30385:SF1">
    <property type="entry name" value="RNA POLYMERASE SIGMA-H FACTOR"/>
    <property type="match status" value="1"/>
</dbReference>
<evidence type="ECO:0000313" key="10">
    <source>
        <dbReference type="Proteomes" id="UP000886861"/>
    </source>
</evidence>
<sequence>MQKKSDEELVKLIREGKQGAIEELFSRYKPVVSSVARSYFLVGSELDDLVQEGMIGLYKACKNFNEKSASFKTFAYLCIKRQIQSAVKQANRQKNKVLNNYISLDSQGGYKTGENGEEEAVLVIPSSDLSPDDEIIERENYEEILTKIKRALSPLELKVLTLYLKGNSYQTISKMVGKNTKSVDNSLHRIKNKLEFLKH</sequence>
<evidence type="ECO:0000256" key="1">
    <source>
        <dbReference type="ARBA" id="ARBA00007788"/>
    </source>
</evidence>
<dbReference type="SUPFAM" id="SSF46894">
    <property type="entry name" value="C-terminal effector domain of the bipartite response regulators"/>
    <property type="match status" value="1"/>
</dbReference>
<proteinExistence type="inferred from homology"/>
<dbReference type="PIRSF" id="PIRSF002939">
    <property type="entry name" value="RNA_polymerase_sigma-H_factor"/>
    <property type="match status" value="1"/>
</dbReference>
<dbReference type="Gene3D" id="1.20.120.1810">
    <property type="match status" value="1"/>
</dbReference>
<comment type="caution">
    <text evidence="9">The sequence shown here is derived from an EMBL/GenBank/DDBJ whole genome shotgun (WGS) entry which is preliminary data.</text>
</comment>
<dbReference type="PANTHER" id="PTHR30385">
    <property type="entry name" value="SIGMA FACTOR F FLAGELLAR"/>
    <property type="match status" value="1"/>
</dbReference>
<keyword evidence="4" id="KW-0731">Sigma factor</keyword>
<evidence type="ECO:0000256" key="2">
    <source>
        <dbReference type="ARBA" id="ARBA00021245"/>
    </source>
</evidence>
<dbReference type="InterPro" id="IPR016032">
    <property type="entry name" value="Sig_transdc_resp-reg_C-effctor"/>
</dbReference>
<dbReference type="SUPFAM" id="SSF88946">
    <property type="entry name" value="Sigma2 domain of RNA polymerase sigma factors"/>
    <property type="match status" value="1"/>
</dbReference>